<evidence type="ECO:0000256" key="4">
    <source>
        <dbReference type="ARBA" id="ARBA00022801"/>
    </source>
</evidence>
<dbReference type="InterPro" id="IPR017853">
    <property type="entry name" value="GH"/>
</dbReference>
<dbReference type="EMBL" id="FQZX01000003">
    <property type="protein sequence ID" value="SHK57661.1"/>
    <property type="molecule type" value="Genomic_DNA"/>
</dbReference>
<reference evidence="8" key="1">
    <citation type="submission" date="2016-11" db="EMBL/GenBank/DDBJ databases">
        <authorList>
            <person name="Varghese N."/>
            <person name="Submissions S."/>
        </authorList>
    </citation>
    <scope>NUCLEOTIDE SEQUENCE [LARGE SCALE GENOMIC DNA]</scope>
    <source>
        <strain evidence="8">DSM 16478</strain>
    </source>
</reference>
<keyword evidence="8" id="KW-1185">Reference proteome</keyword>
<evidence type="ECO:0000256" key="2">
    <source>
        <dbReference type="ARBA" id="ARBA00005336"/>
    </source>
</evidence>
<proteinExistence type="inferred from homology"/>
<dbReference type="PANTHER" id="PTHR30480">
    <property type="entry name" value="BETA-HEXOSAMINIDASE-RELATED"/>
    <property type="match status" value="1"/>
</dbReference>
<evidence type="ECO:0000313" key="7">
    <source>
        <dbReference type="EMBL" id="SHK57661.1"/>
    </source>
</evidence>
<accession>A0A1M6TL31</accession>
<keyword evidence="4" id="KW-0378">Hydrolase</keyword>
<dbReference type="Gene3D" id="3.40.50.1700">
    <property type="entry name" value="Glycoside hydrolase family 3 C-terminal domain"/>
    <property type="match status" value="1"/>
</dbReference>
<sequence>MNKIIPTIEAIEKLSLTEKVGQLFMPAAFINDTEEEIQQLEKLISEHHVGGLCFFHSRASAATNFEGKKKVVINENSFDTLKNLIKRYQNAATYPLLISIDAEWGLAMRIENTPQYPYAITLGANADNEVLAFEVGKQIAKDCKAAGIHWNLSPVVDININPNNPVIGYRSFGDDKKNVVNMATAFVKGTQSEGVLTSIKHFPGHGDTATDSHLGLPVIEKSKEELIENELYPFQKLIDEGVDSVMVGHLSVPALTKSPSLPSSINKDIITGILRTEMGFDGVVISDALNMHAVSKHYPIKGELEWLAFDAGNDVLCFAEHTEEGIQHILRNATETQINKSIERIWQLKEKASLKEDSTLKLTDPSSLNRKIAENSLTLHHGTSADIAAFKTTNFCTLTIKRFGTDQTKQDILDNILEMKKEVEQETEILLLLTPPQIKPTNNFGFFDAEIDFINELIASKNVILYHFGNPYALKFFSTEKTTATVIAYQNFKEFQDVATEHFLGTLEAKGKLPFSIEKSL</sequence>
<comment type="similarity">
    <text evidence="2">Belongs to the glycosyl hydrolase 3 family.</text>
</comment>
<dbReference type="InterPro" id="IPR036881">
    <property type="entry name" value="Glyco_hydro_3_C_sf"/>
</dbReference>
<dbReference type="InterPro" id="IPR001764">
    <property type="entry name" value="Glyco_hydro_3_N"/>
</dbReference>
<dbReference type="InterPro" id="IPR019800">
    <property type="entry name" value="Glyco_hydro_3_AS"/>
</dbReference>
<evidence type="ECO:0000256" key="1">
    <source>
        <dbReference type="ARBA" id="ARBA00001231"/>
    </source>
</evidence>
<dbReference type="SUPFAM" id="SSF51445">
    <property type="entry name" value="(Trans)glycosidases"/>
    <property type="match status" value="1"/>
</dbReference>
<evidence type="ECO:0000313" key="8">
    <source>
        <dbReference type="Proteomes" id="UP000184314"/>
    </source>
</evidence>
<dbReference type="STRING" id="228958.SAMN04488007_3270"/>
<dbReference type="InterPro" id="IPR036962">
    <property type="entry name" value="Glyco_hydro_3_N_sf"/>
</dbReference>
<name>A0A1M6TL31_9FLAO</name>
<organism evidence="7 8">
    <name type="scientific">Maribacter aquivivus</name>
    <dbReference type="NCBI Taxonomy" id="228958"/>
    <lineage>
        <taxon>Bacteria</taxon>
        <taxon>Pseudomonadati</taxon>
        <taxon>Bacteroidota</taxon>
        <taxon>Flavobacteriia</taxon>
        <taxon>Flavobacteriales</taxon>
        <taxon>Flavobacteriaceae</taxon>
        <taxon>Maribacter</taxon>
    </lineage>
</organism>
<dbReference type="Proteomes" id="UP000184314">
    <property type="component" value="Unassembled WGS sequence"/>
</dbReference>
<dbReference type="PROSITE" id="PS00775">
    <property type="entry name" value="GLYCOSYL_HYDROL_F3"/>
    <property type="match status" value="1"/>
</dbReference>
<dbReference type="Pfam" id="PF00933">
    <property type="entry name" value="Glyco_hydro_3"/>
    <property type="match status" value="1"/>
</dbReference>
<dbReference type="PANTHER" id="PTHR30480:SF13">
    <property type="entry name" value="BETA-HEXOSAMINIDASE"/>
    <property type="match status" value="1"/>
</dbReference>
<gene>
    <name evidence="7" type="ORF">SAMN04488007_3270</name>
</gene>
<keyword evidence="5" id="KW-0326">Glycosidase</keyword>
<evidence type="ECO:0000259" key="6">
    <source>
        <dbReference type="Pfam" id="PF00933"/>
    </source>
</evidence>
<dbReference type="OrthoDB" id="9805821at2"/>
<dbReference type="GO" id="GO:0009254">
    <property type="term" value="P:peptidoglycan turnover"/>
    <property type="evidence" value="ECO:0007669"/>
    <property type="project" value="TreeGrafter"/>
</dbReference>
<dbReference type="AlphaFoldDB" id="A0A1M6TL31"/>
<dbReference type="EC" id="3.2.1.52" evidence="3"/>
<comment type="catalytic activity">
    <reaction evidence="1">
        <text>Hydrolysis of terminal non-reducing N-acetyl-D-hexosamine residues in N-acetyl-beta-D-hexosaminides.</text>
        <dbReference type="EC" id="3.2.1.52"/>
    </reaction>
</comment>
<dbReference type="RefSeq" id="WP_073246192.1">
    <property type="nucleotide sequence ID" value="NZ_FQZX01000003.1"/>
</dbReference>
<dbReference type="GO" id="GO:0004563">
    <property type="term" value="F:beta-N-acetylhexosaminidase activity"/>
    <property type="evidence" value="ECO:0007669"/>
    <property type="project" value="UniProtKB-EC"/>
</dbReference>
<evidence type="ECO:0000256" key="5">
    <source>
        <dbReference type="ARBA" id="ARBA00023295"/>
    </source>
</evidence>
<feature type="domain" description="Glycoside hydrolase family 3 N-terminal" evidence="6">
    <location>
        <begin position="16"/>
        <end position="347"/>
    </location>
</feature>
<dbReference type="GO" id="GO:0005975">
    <property type="term" value="P:carbohydrate metabolic process"/>
    <property type="evidence" value="ECO:0007669"/>
    <property type="project" value="InterPro"/>
</dbReference>
<evidence type="ECO:0000256" key="3">
    <source>
        <dbReference type="ARBA" id="ARBA00012663"/>
    </source>
</evidence>
<dbReference type="InterPro" id="IPR050226">
    <property type="entry name" value="NagZ_Beta-hexosaminidase"/>
</dbReference>
<protein>
    <recommendedName>
        <fullName evidence="3">beta-N-acetylhexosaminidase</fullName>
        <ecNumber evidence="3">3.2.1.52</ecNumber>
    </recommendedName>
</protein>
<dbReference type="Gene3D" id="3.20.20.300">
    <property type="entry name" value="Glycoside hydrolase, family 3, N-terminal domain"/>
    <property type="match status" value="1"/>
</dbReference>